<feature type="region of interest" description="Disordered" evidence="1">
    <location>
        <begin position="181"/>
        <end position="228"/>
    </location>
</feature>
<proteinExistence type="predicted"/>
<protein>
    <submittedName>
        <fullName evidence="2">Uncharacterized protein</fullName>
    </submittedName>
</protein>
<evidence type="ECO:0000313" key="2">
    <source>
        <dbReference type="EMBL" id="GAK56600.1"/>
    </source>
</evidence>
<sequence>MMQIAQTIFQEFTTILQRRLQSAQERVQTAEHERMNRYYKGQVDTLSLVLHDIDALKFEFGMELNPETILEPPAQQAREVQKVVETQVETPAPAPKPEKLTRGKGRAKKPKVEEVPVFAYKALAQQAVERGIIARRISHFYHDLLPDKHVKGYPALYQAFEDNENFRQSIQKALEASVEQEQARAEIPAVDPHGAAGYAEETPISQEQVSVEVPPSDPHSIEEQPRNE</sequence>
<dbReference type="STRING" id="1499967.U27_03562"/>
<dbReference type="Proteomes" id="UP000030661">
    <property type="component" value="Unassembled WGS sequence"/>
</dbReference>
<evidence type="ECO:0000256" key="1">
    <source>
        <dbReference type="SAM" id="MobiDB-lite"/>
    </source>
</evidence>
<organism evidence="2">
    <name type="scientific">Vecturithrix granuli</name>
    <dbReference type="NCBI Taxonomy" id="1499967"/>
    <lineage>
        <taxon>Bacteria</taxon>
        <taxon>Candidatus Moduliflexota</taxon>
        <taxon>Candidatus Vecturitrichia</taxon>
        <taxon>Candidatus Vecturitrichales</taxon>
        <taxon>Candidatus Vecturitrichaceae</taxon>
        <taxon>Candidatus Vecturithrix</taxon>
    </lineage>
</organism>
<reference evidence="2" key="1">
    <citation type="journal article" date="2015" name="PeerJ">
        <title>First genomic representation of candidate bacterial phylum KSB3 points to enhanced environmental sensing as a trigger of wastewater bulking.</title>
        <authorList>
            <person name="Sekiguchi Y."/>
            <person name="Ohashi A."/>
            <person name="Parks D.H."/>
            <person name="Yamauchi T."/>
            <person name="Tyson G.W."/>
            <person name="Hugenholtz P."/>
        </authorList>
    </citation>
    <scope>NUCLEOTIDE SEQUENCE [LARGE SCALE GENOMIC DNA]</scope>
</reference>
<accession>A0A081BW95</accession>
<dbReference type="HOGENOM" id="CLU_1212867_0_0_0"/>
<dbReference type="EMBL" id="DF820465">
    <property type="protein sequence ID" value="GAK56600.1"/>
    <property type="molecule type" value="Genomic_DNA"/>
</dbReference>
<gene>
    <name evidence="2" type="ORF">U27_03562</name>
</gene>
<dbReference type="AlphaFoldDB" id="A0A081BW95"/>
<name>A0A081BW95_VECG1</name>
<evidence type="ECO:0000313" key="3">
    <source>
        <dbReference type="Proteomes" id="UP000030661"/>
    </source>
</evidence>
<keyword evidence="3" id="KW-1185">Reference proteome</keyword>
<feature type="region of interest" description="Disordered" evidence="1">
    <location>
        <begin position="87"/>
        <end position="108"/>
    </location>
</feature>
<feature type="compositionally biased region" description="Basic and acidic residues" evidence="1">
    <location>
        <begin position="219"/>
        <end position="228"/>
    </location>
</feature>